<dbReference type="InterPro" id="IPR010994">
    <property type="entry name" value="RuvA_2-like"/>
</dbReference>
<gene>
    <name evidence="2" type="ORF">CVV64_08775</name>
</gene>
<dbReference type="NCBIfam" id="NF033709">
    <property type="entry name" value="PorV_fam"/>
    <property type="match status" value="1"/>
</dbReference>
<dbReference type="Pfam" id="PF12836">
    <property type="entry name" value="HHH_3"/>
    <property type="match status" value="1"/>
</dbReference>
<dbReference type="Gene3D" id="1.10.150.280">
    <property type="entry name" value="AF1531-like domain"/>
    <property type="match status" value="1"/>
</dbReference>
<evidence type="ECO:0008006" key="4">
    <source>
        <dbReference type="Google" id="ProtNLM"/>
    </source>
</evidence>
<dbReference type="Gene3D" id="2.40.160.60">
    <property type="entry name" value="Outer membrane protein transport protein (OMPP1/FadL/TodX)"/>
    <property type="match status" value="1"/>
</dbReference>
<dbReference type="Pfam" id="PF03687">
    <property type="entry name" value="UPF0164"/>
    <property type="match status" value="1"/>
</dbReference>
<evidence type="ECO:0000313" key="2">
    <source>
        <dbReference type="EMBL" id="PKK90449.1"/>
    </source>
</evidence>
<proteinExistence type="inferred from homology"/>
<dbReference type="SUPFAM" id="SSF56935">
    <property type="entry name" value="Porins"/>
    <property type="match status" value="1"/>
</dbReference>
<dbReference type="InterPro" id="IPR005362">
    <property type="entry name" value="UPF0164"/>
</dbReference>
<comment type="caution">
    <text evidence="2">The sequence shown here is derived from an EMBL/GenBank/DDBJ whole genome shotgun (WGS) entry which is preliminary data.</text>
</comment>
<comment type="similarity">
    <text evidence="1">Belongs to the UPF0164 family.</text>
</comment>
<dbReference type="SUPFAM" id="SSF47781">
    <property type="entry name" value="RuvA domain 2-like"/>
    <property type="match status" value="1"/>
</dbReference>
<dbReference type="Proteomes" id="UP000233256">
    <property type="component" value="Unassembled WGS sequence"/>
</dbReference>
<name>A0A2N1PQ32_9BACT</name>
<protein>
    <recommendedName>
        <fullName evidence="4">PorV/PorQ family protein</fullName>
    </recommendedName>
</protein>
<dbReference type="EMBL" id="PGXC01000005">
    <property type="protein sequence ID" value="PKK90449.1"/>
    <property type="molecule type" value="Genomic_DNA"/>
</dbReference>
<evidence type="ECO:0000313" key="3">
    <source>
        <dbReference type="Proteomes" id="UP000233256"/>
    </source>
</evidence>
<evidence type="ECO:0000256" key="1">
    <source>
        <dbReference type="ARBA" id="ARBA00005846"/>
    </source>
</evidence>
<organism evidence="2 3">
    <name type="scientific">Candidatus Wallbacteria bacterium HGW-Wallbacteria-1</name>
    <dbReference type="NCBI Taxonomy" id="2013854"/>
    <lineage>
        <taxon>Bacteria</taxon>
        <taxon>Candidatus Walliibacteriota</taxon>
    </lineage>
</organism>
<reference evidence="2 3" key="1">
    <citation type="journal article" date="2017" name="ISME J.">
        <title>Potential for microbial H2 and metal transformations associated with novel bacteria and archaea in deep terrestrial subsurface sediments.</title>
        <authorList>
            <person name="Hernsdorf A.W."/>
            <person name="Amano Y."/>
            <person name="Miyakawa K."/>
            <person name="Ise K."/>
            <person name="Suzuki Y."/>
            <person name="Anantharaman K."/>
            <person name="Probst A."/>
            <person name="Burstein D."/>
            <person name="Thomas B.C."/>
            <person name="Banfield J.F."/>
        </authorList>
    </citation>
    <scope>NUCLEOTIDE SEQUENCE [LARGE SCALE GENOMIC DNA]</scope>
    <source>
        <strain evidence="2">HGW-Wallbacteria-1</strain>
    </source>
</reference>
<sequence>MLSPIRSISGPDACCSGMIRSACSVLVMLSLFVLILPRVSLAEYENVAIGARPMGMGGAFVALADDANALDWNPAGLTQLKKLEVTSMHTKLFGIDQLLMDYVGVTGRVEPLGGWMGFAYKKMGTELYNETTYSLTYARQLTEDHSFGINLKQMVTQIWDTPDYEGVGVDLGLQMKVNDYINVGGMIKNLNNPKVNETLPMVYSVGVAAQASEDIRVALDVEKEMSDHSHFSWHVGQEMNLTRNFIVRAGYTSWPKRLHAGFGFNVYDWYVDYAFQNHQVLENTHRISATLKFDTGSIFTRRPKETEAPSSIVQGRDYELEAIEIPKVDKISINTASPADLAKVPGISRSVSNNIVLYRHLHGNFRFLRDLLKVPMLDQQVYDLIKDLVTL</sequence>
<dbReference type="AlphaFoldDB" id="A0A2N1PQ32"/>
<accession>A0A2N1PQ32</accession>